<evidence type="ECO:0000313" key="2">
    <source>
        <dbReference type="Proteomes" id="UP000828390"/>
    </source>
</evidence>
<evidence type="ECO:0000313" key="1">
    <source>
        <dbReference type="EMBL" id="KAH3817033.1"/>
    </source>
</evidence>
<comment type="caution">
    <text evidence="1">The sequence shown here is derived from an EMBL/GenBank/DDBJ whole genome shotgun (WGS) entry which is preliminary data.</text>
</comment>
<dbReference type="Proteomes" id="UP000828390">
    <property type="component" value="Unassembled WGS sequence"/>
</dbReference>
<sequence>MGSSSGNYFIQTSRFEASLSICPYVLPKWLASAARSLPLGVFRPLIALTSWMKAGECCSQSIASFDELDVGWRML</sequence>
<proteinExistence type="predicted"/>
<reference evidence="1" key="1">
    <citation type="journal article" date="2019" name="bioRxiv">
        <title>The Genome of the Zebra Mussel, Dreissena polymorpha: A Resource for Invasive Species Research.</title>
        <authorList>
            <person name="McCartney M.A."/>
            <person name="Auch B."/>
            <person name="Kono T."/>
            <person name="Mallez S."/>
            <person name="Zhang Y."/>
            <person name="Obille A."/>
            <person name="Becker A."/>
            <person name="Abrahante J.E."/>
            <person name="Garbe J."/>
            <person name="Badalamenti J.P."/>
            <person name="Herman A."/>
            <person name="Mangelson H."/>
            <person name="Liachko I."/>
            <person name="Sullivan S."/>
            <person name="Sone E.D."/>
            <person name="Koren S."/>
            <person name="Silverstein K.A.T."/>
            <person name="Beckman K.B."/>
            <person name="Gohl D.M."/>
        </authorList>
    </citation>
    <scope>NUCLEOTIDE SEQUENCE</scope>
    <source>
        <strain evidence="1">Duluth1</strain>
        <tissue evidence="1">Whole animal</tissue>
    </source>
</reference>
<accession>A0A9D4GKB6</accession>
<keyword evidence="2" id="KW-1185">Reference proteome</keyword>
<name>A0A9D4GKB6_DREPO</name>
<dbReference type="AlphaFoldDB" id="A0A9D4GKB6"/>
<organism evidence="1 2">
    <name type="scientific">Dreissena polymorpha</name>
    <name type="common">Zebra mussel</name>
    <name type="synonym">Mytilus polymorpha</name>
    <dbReference type="NCBI Taxonomy" id="45954"/>
    <lineage>
        <taxon>Eukaryota</taxon>
        <taxon>Metazoa</taxon>
        <taxon>Spiralia</taxon>
        <taxon>Lophotrochozoa</taxon>
        <taxon>Mollusca</taxon>
        <taxon>Bivalvia</taxon>
        <taxon>Autobranchia</taxon>
        <taxon>Heteroconchia</taxon>
        <taxon>Euheterodonta</taxon>
        <taxon>Imparidentia</taxon>
        <taxon>Neoheterodontei</taxon>
        <taxon>Myida</taxon>
        <taxon>Dreissenoidea</taxon>
        <taxon>Dreissenidae</taxon>
        <taxon>Dreissena</taxon>
    </lineage>
</organism>
<dbReference type="EMBL" id="JAIWYP010000005">
    <property type="protein sequence ID" value="KAH3817033.1"/>
    <property type="molecule type" value="Genomic_DNA"/>
</dbReference>
<gene>
    <name evidence="1" type="ORF">DPMN_118561</name>
</gene>
<protein>
    <submittedName>
        <fullName evidence="1">Uncharacterized protein</fullName>
    </submittedName>
</protein>
<reference evidence="1" key="2">
    <citation type="submission" date="2020-11" db="EMBL/GenBank/DDBJ databases">
        <authorList>
            <person name="McCartney M.A."/>
            <person name="Auch B."/>
            <person name="Kono T."/>
            <person name="Mallez S."/>
            <person name="Becker A."/>
            <person name="Gohl D.M."/>
            <person name="Silverstein K.A.T."/>
            <person name="Koren S."/>
            <person name="Bechman K.B."/>
            <person name="Herman A."/>
            <person name="Abrahante J.E."/>
            <person name="Garbe J."/>
        </authorList>
    </citation>
    <scope>NUCLEOTIDE SEQUENCE</scope>
    <source>
        <strain evidence="1">Duluth1</strain>
        <tissue evidence="1">Whole animal</tissue>
    </source>
</reference>